<dbReference type="Gene3D" id="3.40.1180.10">
    <property type="entry name" value="Decaprenyl diphosphate synthase-like"/>
    <property type="match status" value="1"/>
</dbReference>
<name>A0A379MT18_9BACT</name>
<comment type="cofactor">
    <cofactor evidence="2">
        <name>Mg(2+)</name>
        <dbReference type="ChEBI" id="CHEBI:18420"/>
    </cofactor>
    <text evidence="2">Binds 2 magnesium ions per subunit.</text>
</comment>
<dbReference type="InterPro" id="IPR036424">
    <property type="entry name" value="UPP_synth-like_sf"/>
</dbReference>
<comment type="function">
    <text evidence="2">Catalyzes the condensation of isopentenyl diphosphate (IPP) with allylic pyrophosphates generating different type of terpenoids.</text>
</comment>
<dbReference type="EMBL" id="UGVL01000001">
    <property type="protein sequence ID" value="SUE34683.1"/>
    <property type="molecule type" value="Genomic_DNA"/>
</dbReference>
<dbReference type="HAMAP" id="MF_01139">
    <property type="entry name" value="ISPT"/>
    <property type="match status" value="1"/>
</dbReference>
<feature type="active site" evidence="2">
    <location>
        <position position="26"/>
    </location>
</feature>
<comment type="subunit">
    <text evidence="2">Homodimer.</text>
</comment>
<dbReference type="InterPro" id="IPR018520">
    <property type="entry name" value="UPP_synth-like_CS"/>
</dbReference>
<dbReference type="PANTHER" id="PTHR10291:SF0">
    <property type="entry name" value="DEHYDRODOLICHYL DIPHOSPHATE SYNTHASE 2"/>
    <property type="match status" value="1"/>
</dbReference>
<dbReference type="InterPro" id="IPR001441">
    <property type="entry name" value="UPP_synth-like"/>
</dbReference>
<dbReference type="NCBIfam" id="TIGR00055">
    <property type="entry name" value="uppS"/>
    <property type="match status" value="1"/>
</dbReference>
<dbReference type="PROSITE" id="PS01066">
    <property type="entry name" value="UPP_SYNTHASE"/>
    <property type="match status" value="1"/>
</dbReference>
<keyword evidence="2" id="KW-0460">Magnesium</keyword>
<evidence type="ECO:0000256" key="1">
    <source>
        <dbReference type="ARBA" id="ARBA00022679"/>
    </source>
</evidence>
<evidence type="ECO:0000313" key="3">
    <source>
        <dbReference type="EMBL" id="SUE34683.1"/>
    </source>
</evidence>
<reference evidence="3 4" key="1">
    <citation type="submission" date="2018-06" db="EMBL/GenBank/DDBJ databases">
        <authorList>
            <consortium name="Pathogen Informatics"/>
            <person name="Doyle S."/>
        </authorList>
    </citation>
    <scope>NUCLEOTIDE SEQUENCE [LARGE SCALE GENOMIC DNA]</scope>
    <source>
        <strain evidence="3 4">NCTC11190</strain>
    </source>
</reference>
<feature type="binding site" evidence="2">
    <location>
        <position position="75"/>
    </location>
    <ligand>
        <name>substrate</name>
    </ligand>
</feature>
<dbReference type="CDD" id="cd00475">
    <property type="entry name" value="Cis_IPPS"/>
    <property type="match status" value="1"/>
</dbReference>
<dbReference type="FunFam" id="3.40.1180.10:FF:000001">
    <property type="entry name" value="(2E,6E)-farnesyl-diphosphate-specific ditrans,polycis-undecaprenyl-diphosphate synthase"/>
    <property type="match status" value="1"/>
</dbReference>
<dbReference type="GO" id="GO:0000287">
    <property type="term" value="F:magnesium ion binding"/>
    <property type="evidence" value="ECO:0007669"/>
    <property type="project" value="UniProtKB-UniRule"/>
</dbReference>
<dbReference type="SUPFAM" id="SSF64005">
    <property type="entry name" value="Undecaprenyl diphosphate synthase"/>
    <property type="match status" value="1"/>
</dbReference>
<dbReference type="AlphaFoldDB" id="A0A379MT18"/>
<proteinExistence type="inferred from homology"/>
<feature type="binding site" evidence="2">
    <location>
        <position position="31"/>
    </location>
    <ligand>
        <name>substrate</name>
    </ligand>
</feature>
<feature type="binding site" evidence="2">
    <location>
        <position position="77"/>
    </location>
    <ligand>
        <name>substrate</name>
    </ligand>
</feature>
<dbReference type="GO" id="GO:0016094">
    <property type="term" value="P:polyprenol biosynthetic process"/>
    <property type="evidence" value="ECO:0007669"/>
    <property type="project" value="TreeGrafter"/>
</dbReference>
<comment type="similarity">
    <text evidence="2">Belongs to the UPP synthase family.</text>
</comment>
<feature type="binding site" evidence="2">
    <location>
        <begin position="71"/>
        <end position="73"/>
    </location>
    <ligand>
        <name>substrate</name>
    </ligand>
</feature>
<dbReference type="EC" id="2.5.1.-" evidence="2"/>
<feature type="binding site" evidence="2">
    <location>
        <position position="43"/>
    </location>
    <ligand>
        <name>substrate</name>
    </ligand>
</feature>
<dbReference type="OrthoDB" id="4191603at2"/>
<feature type="binding site" evidence="2">
    <location>
        <position position="196"/>
    </location>
    <ligand>
        <name>substrate</name>
    </ligand>
</feature>
<gene>
    <name evidence="3" type="primary">uppS</name>
    <name evidence="3" type="ORF">NCTC11190_01916</name>
</gene>
<keyword evidence="4" id="KW-1185">Reference proteome</keyword>
<protein>
    <recommendedName>
        <fullName evidence="2">Isoprenyl transferase</fullName>
        <ecNumber evidence="2">2.5.1.-</ecNumber>
    </recommendedName>
</protein>
<dbReference type="PANTHER" id="PTHR10291">
    <property type="entry name" value="DEHYDRODOLICHYL DIPHOSPHATE SYNTHASE FAMILY MEMBER"/>
    <property type="match status" value="1"/>
</dbReference>
<evidence type="ECO:0000313" key="4">
    <source>
        <dbReference type="Proteomes" id="UP000255233"/>
    </source>
</evidence>
<feature type="binding site" evidence="2">
    <location>
        <begin position="202"/>
        <end position="204"/>
    </location>
    <ligand>
        <name>substrate</name>
    </ligand>
</feature>
<feature type="binding site" evidence="2">
    <location>
        <position position="215"/>
    </location>
    <ligand>
        <name>Mg(2+)</name>
        <dbReference type="ChEBI" id="CHEBI:18420"/>
    </ligand>
</feature>
<feature type="binding site" evidence="2">
    <location>
        <position position="39"/>
    </location>
    <ligand>
        <name>substrate</name>
    </ligand>
</feature>
<dbReference type="GO" id="GO:0045547">
    <property type="term" value="F:ditrans,polycis-polyprenyl diphosphate synthase [(2E,6E)-farnesyl diphosphate specific] activity"/>
    <property type="evidence" value="ECO:0007669"/>
    <property type="project" value="TreeGrafter"/>
</dbReference>
<keyword evidence="2" id="KW-0479">Metal-binding</keyword>
<keyword evidence="1 2" id="KW-0808">Transferase</keyword>
<feature type="binding site" evidence="2">
    <location>
        <begin position="27"/>
        <end position="30"/>
    </location>
    <ligand>
        <name>substrate</name>
    </ligand>
</feature>
<dbReference type="Pfam" id="PF01255">
    <property type="entry name" value="Prenyltransf"/>
    <property type="match status" value="1"/>
</dbReference>
<sequence length="248" mass="27880">MTQNDNHISPETALDKVPRHVAVIMDGNGRWAKGRGEERLFGHRHGVDAVREVVKTAAEAGVGYLTIYAFSTENWGRPTDEVDGIMELIAGAILSELDTLTGAGIRMNFIGDLASLPESLRASIRTAQAVRIPDRQLRMTLNVALNYSARWEITEAMRQIGTLVQQGDLSPDEITPSLISDHLATRGIPDPELLIRTSGEQRLSNFLLWQLSYTELYFTDTLWPEFGRDQMLAALREYGRRERRFGRL</sequence>
<organism evidence="3 4">
    <name type="scientific">Rikenella microfusus</name>
    <dbReference type="NCBI Taxonomy" id="28139"/>
    <lineage>
        <taxon>Bacteria</taxon>
        <taxon>Pseudomonadati</taxon>
        <taxon>Bacteroidota</taxon>
        <taxon>Bacteroidia</taxon>
        <taxon>Bacteroidales</taxon>
        <taxon>Rikenellaceae</taxon>
        <taxon>Rikenella</taxon>
    </lineage>
</organism>
<dbReference type="STRING" id="880526.GCA_000427365_01902"/>
<feature type="active site" description="Proton acceptor" evidence="2">
    <location>
        <position position="74"/>
    </location>
</feature>
<evidence type="ECO:0000256" key="2">
    <source>
        <dbReference type="HAMAP-Rule" id="MF_01139"/>
    </source>
</evidence>
<feature type="binding site" evidence="2">
    <location>
        <position position="26"/>
    </location>
    <ligand>
        <name>Mg(2+)</name>
        <dbReference type="ChEBI" id="CHEBI:18420"/>
    </ligand>
</feature>
<dbReference type="Proteomes" id="UP000255233">
    <property type="component" value="Unassembled WGS sequence"/>
</dbReference>
<accession>A0A379MT18</accession>
<dbReference type="RefSeq" id="WP_037291828.1">
    <property type="nucleotide sequence ID" value="NZ_CALVFX010000001.1"/>
</dbReference>